<comment type="similarity">
    <text evidence="1">Belongs to the SNAP family.</text>
</comment>
<proteinExistence type="inferred from homology"/>
<dbReference type="Gene3D" id="1.25.40.10">
    <property type="entry name" value="Tetratricopeptide repeat domain"/>
    <property type="match status" value="1"/>
</dbReference>
<evidence type="ECO:0000313" key="4">
    <source>
        <dbReference type="EMBL" id="KIW05612.1"/>
    </source>
</evidence>
<reference evidence="4 5" key="1">
    <citation type="submission" date="2015-01" db="EMBL/GenBank/DDBJ databases">
        <title>The Genome Sequence of Ochroconis gallopava CBS43764.</title>
        <authorList>
            <consortium name="The Broad Institute Genomics Platform"/>
            <person name="Cuomo C."/>
            <person name="de Hoog S."/>
            <person name="Gorbushina A."/>
            <person name="Stielow B."/>
            <person name="Teixiera M."/>
            <person name="Abouelleil A."/>
            <person name="Chapman S.B."/>
            <person name="Priest M."/>
            <person name="Young S.K."/>
            <person name="Wortman J."/>
            <person name="Nusbaum C."/>
            <person name="Birren B."/>
        </authorList>
    </citation>
    <scope>NUCLEOTIDE SEQUENCE [LARGE SCALE GENOMIC DNA]</scope>
    <source>
        <strain evidence="4 5">CBS 43764</strain>
    </source>
</reference>
<dbReference type="Proteomes" id="UP000053259">
    <property type="component" value="Unassembled WGS sequence"/>
</dbReference>
<dbReference type="EMBL" id="KN847537">
    <property type="protein sequence ID" value="KIW05612.1"/>
    <property type="molecule type" value="Genomic_DNA"/>
</dbReference>
<evidence type="ECO:0000256" key="1">
    <source>
        <dbReference type="ARBA" id="ARBA00010050"/>
    </source>
</evidence>
<dbReference type="GO" id="GO:0031201">
    <property type="term" value="C:SNARE complex"/>
    <property type="evidence" value="ECO:0007669"/>
    <property type="project" value="TreeGrafter"/>
</dbReference>
<dbReference type="RefSeq" id="XP_016215481.1">
    <property type="nucleotide sequence ID" value="XM_016356688.1"/>
</dbReference>
<dbReference type="InterPro" id="IPR000744">
    <property type="entry name" value="NSF_attach"/>
</dbReference>
<dbReference type="OrthoDB" id="9984275at2759"/>
<dbReference type="Pfam" id="PF14938">
    <property type="entry name" value="SNAP"/>
    <property type="match status" value="1"/>
</dbReference>
<dbReference type="GO" id="GO:0035494">
    <property type="term" value="P:SNARE complex disassembly"/>
    <property type="evidence" value="ECO:0007669"/>
    <property type="project" value="TreeGrafter"/>
</dbReference>
<dbReference type="GO" id="GO:0005483">
    <property type="term" value="F:soluble NSF attachment protein activity"/>
    <property type="evidence" value="ECO:0007669"/>
    <property type="project" value="TreeGrafter"/>
</dbReference>
<dbReference type="HOGENOM" id="CLU_934483_0_0_1"/>
<dbReference type="GeneID" id="27311456"/>
<accession>A0A0D1YY56</accession>
<dbReference type="PANTHER" id="PTHR13768">
    <property type="entry name" value="SOLUBLE NSF ATTACHMENT PROTEIN SNAP"/>
    <property type="match status" value="1"/>
</dbReference>
<evidence type="ECO:0000256" key="3">
    <source>
        <dbReference type="ARBA" id="ARBA00022927"/>
    </source>
</evidence>
<dbReference type="PANTHER" id="PTHR13768:SF8">
    <property type="entry name" value="ALPHA-SOLUBLE NSF ATTACHMENT PROTEIN"/>
    <property type="match status" value="1"/>
</dbReference>
<dbReference type="GO" id="GO:0006886">
    <property type="term" value="P:intracellular protein transport"/>
    <property type="evidence" value="ECO:0007669"/>
    <property type="project" value="InterPro"/>
</dbReference>
<evidence type="ECO:0000256" key="2">
    <source>
        <dbReference type="ARBA" id="ARBA00022448"/>
    </source>
</evidence>
<dbReference type="InterPro" id="IPR011990">
    <property type="entry name" value="TPR-like_helical_dom_sf"/>
</dbReference>
<evidence type="ECO:0000313" key="5">
    <source>
        <dbReference type="Proteomes" id="UP000053259"/>
    </source>
</evidence>
<dbReference type="FunCoup" id="A0A0D1YY56">
    <property type="interactions" value="889"/>
</dbReference>
<evidence type="ECO:0008006" key="6">
    <source>
        <dbReference type="Google" id="ProtNLM"/>
    </source>
</evidence>
<keyword evidence="2" id="KW-0813">Transport</keyword>
<keyword evidence="5" id="KW-1185">Reference proteome</keyword>
<dbReference type="AlphaFoldDB" id="A0A0D1YY56"/>
<dbReference type="GO" id="GO:0005774">
    <property type="term" value="C:vacuolar membrane"/>
    <property type="evidence" value="ECO:0007669"/>
    <property type="project" value="TreeGrafter"/>
</dbReference>
<protein>
    <recommendedName>
        <fullName evidence="6">Vesicular-fusion protein SEC17</fullName>
    </recommendedName>
</protein>
<dbReference type="SUPFAM" id="SSF48452">
    <property type="entry name" value="TPR-like"/>
    <property type="match status" value="1"/>
</dbReference>
<organism evidence="4 5">
    <name type="scientific">Verruconis gallopava</name>
    <dbReference type="NCBI Taxonomy" id="253628"/>
    <lineage>
        <taxon>Eukaryota</taxon>
        <taxon>Fungi</taxon>
        <taxon>Dikarya</taxon>
        <taxon>Ascomycota</taxon>
        <taxon>Pezizomycotina</taxon>
        <taxon>Dothideomycetes</taxon>
        <taxon>Pleosporomycetidae</taxon>
        <taxon>Venturiales</taxon>
        <taxon>Sympoventuriaceae</taxon>
        <taxon>Verruconis</taxon>
    </lineage>
</organism>
<name>A0A0D1YY56_9PEZI</name>
<dbReference type="GO" id="GO:0019905">
    <property type="term" value="F:syntaxin binding"/>
    <property type="evidence" value="ECO:0007669"/>
    <property type="project" value="TreeGrafter"/>
</dbReference>
<gene>
    <name evidence="4" type="ORF">PV09_03483</name>
</gene>
<sequence>MPLESGDALLAKAQKAASAANSGGFFSFGPKEDKIDAAAEAFLNAANAYENEKAWEKAGRAYVSAAEMKAKVDTSRFEAVTSYASAAKAFRAVDPQLAIQPLEQAIEMCKQDRKRDRIPRYGKQLAELYSEMGDLRNAVRWYKECAELLTHDGMTSGARGELASAAALEGKMGMYREAADDFLQCAKLSLSGRSGPAMRPLAKKDVFNAAISILGLVDEPSCRAYFEDNIRSADPEFANEPQGQLISQLIDAIKQSDEEAFDNAVRAVQGRLVMIDDYQGGILTYVYEKLAAEQEDFS</sequence>
<dbReference type="VEuPathDB" id="FungiDB:PV09_03483"/>
<dbReference type="PRINTS" id="PR00448">
    <property type="entry name" value="NSFATTACHMNT"/>
</dbReference>
<dbReference type="STRING" id="253628.A0A0D1YY56"/>
<keyword evidence="3" id="KW-0653">Protein transport</keyword>
<dbReference type="InParanoid" id="A0A0D1YY56"/>